<feature type="signal peptide" evidence="1">
    <location>
        <begin position="1"/>
        <end position="25"/>
    </location>
</feature>
<reference evidence="2" key="1">
    <citation type="submission" date="2014-09" db="EMBL/GenBank/DDBJ databases">
        <authorList>
            <person name="Magalhaes I.L.F."/>
            <person name="Oliveira U."/>
            <person name="Santos F.R."/>
            <person name="Vidigal T.H.D.A."/>
            <person name="Brescovit A.D."/>
            <person name="Santos A.J."/>
        </authorList>
    </citation>
    <scope>NUCLEOTIDE SEQUENCE</scope>
    <source>
        <tissue evidence="2">Shoot tissue taken approximately 20 cm above the soil surface</tissue>
    </source>
</reference>
<sequence>MVSLGLLRALCALLTPSSNAPPLAALEILRIFSVHQVITTVSHRSSSTPMMMLSAICSAVALRKSSTCPLFSSSSLLSTALAL</sequence>
<evidence type="ECO:0000256" key="1">
    <source>
        <dbReference type="SAM" id="SignalP"/>
    </source>
</evidence>
<evidence type="ECO:0000313" key="2">
    <source>
        <dbReference type="EMBL" id="JAE21593.1"/>
    </source>
</evidence>
<reference evidence="2" key="2">
    <citation type="journal article" date="2015" name="Data Brief">
        <title>Shoot transcriptome of the giant reed, Arundo donax.</title>
        <authorList>
            <person name="Barrero R.A."/>
            <person name="Guerrero F.D."/>
            <person name="Moolhuijzen P."/>
            <person name="Goolsby J.A."/>
            <person name="Tidwell J."/>
            <person name="Bellgard S.E."/>
            <person name="Bellgard M.I."/>
        </authorList>
    </citation>
    <scope>NUCLEOTIDE SEQUENCE</scope>
    <source>
        <tissue evidence="2">Shoot tissue taken approximately 20 cm above the soil surface</tissue>
    </source>
</reference>
<name>A0A0A9GLU0_ARUDO</name>
<protein>
    <recommendedName>
        <fullName evidence="3">Secreted protein</fullName>
    </recommendedName>
</protein>
<accession>A0A0A9GLU0</accession>
<proteinExistence type="predicted"/>
<evidence type="ECO:0008006" key="3">
    <source>
        <dbReference type="Google" id="ProtNLM"/>
    </source>
</evidence>
<keyword evidence="1" id="KW-0732">Signal</keyword>
<dbReference type="AlphaFoldDB" id="A0A0A9GLU0"/>
<feature type="chain" id="PRO_5002062650" description="Secreted protein" evidence="1">
    <location>
        <begin position="26"/>
        <end position="83"/>
    </location>
</feature>
<dbReference type="EMBL" id="GBRH01176303">
    <property type="protein sequence ID" value="JAE21593.1"/>
    <property type="molecule type" value="Transcribed_RNA"/>
</dbReference>
<organism evidence="2">
    <name type="scientific">Arundo donax</name>
    <name type="common">Giant reed</name>
    <name type="synonym">Donax arundinaceus</name>
    <dbReference type="NCBI Taxonomy" id="35708"/>
    <lineage>
        <taxon>Eukaryota</taxon>
        <taxon>Viridiplantae</taxon>
        <taxon>Streptophyta</taxon>
        <taxon>Embryophyta</taxon>
        <taxon>Tracheophyta</taxon>
        <taxon>Spermatophyta</taxon>
        <taxon>Magnoliopsida</taxon>
        <taxon>Liliopsida</taxon>
        <taxon>Poales</taxon>
        <taxon>Poaceae</taxon>
        <taxon>PACMAD clade</taxon>
        <taxon>Arundinoideae</taxon>
        <taxon>Arundineae</taxon>
        <taxon>Arundo</taxon>
    </lineage>
</organism>